<dbReference type="EMBL" id="LT629770">
    <property type="protein sequence ID" value="SDT05864.1"/>
    <property type="molecule type" value="Genomic_DNA"/>
</dbReference>
<evidence type="ECO:0000313" key="2">
    <source>
        <dbReference type="Proteomes" id="UP000182126"/>
    </source>
</evidence>
<sequence>MDLGGIDIESRNAPAGSSVAPGDVEALLDELRARELACAPHVAARLVAALPADPAAVMAVAARLTPEQRRGLGRLPWPLPSVADAVPLGMLSAPDRLLLLTVALAFEDDLDPVLAVDGRGVEEVRASGAAPHLVIHAGRVRFADPRMETGVHAAASAAEVAHTHARLAAVAVRRRDRVAAAWHRARGGAVRDQRSAAVLTAGARAAAAE</sequence>
<accession>A0A1H1X9B5</accession>
<evidence type="ECO:0000313" key="1">
    <source>
        <dbReference type="EMBL" id="SDT05864.1"/>
    </source>
</evidence>
<dbReference type="RefSeq" id="WP_083371064.1">
    <property type="nucleotide sequence ID" value="NZ_LT629770.1"/>
</dbReference>
<dbReference type="AlphaFoldDB" id="A0A1H1X9B5"/>
<protein>
    <submittedName>
        <fullName evidence="1">Uncharacterized protein</fullName>
    </submittedName>
</protein>
<dbReference type="GeneID" id="36301016"/>
<organism evidence="1 2">
    <name type="scientific">Microbacterium paraoxydans</name>
    <dbReference type="NCBI Taxonomy" id="199592"/>
    <lineage>
        <taxon>Bacteria</taxon>
        <taxon>Bacillati</taxon>
        <taxon>Actinomycetota</taxon>
        <taxon>Actinomycetes</taxon>
        <taxon>Micrococcales</taxon>
        <taxon>Microbacteriaceae</taxon>
        <taxon>Microbacterium</taxon>
    </lineage>
</organism>
<proteinExistence type="predicted"/>
<name>A0A1H1X9B5_9MICO</name>
<reference evidence="1 2" key="1">
    <citation type="submission" date="2016-10" db="EMBL/GenBank/DDBJ databases">
        <authorList>
            <person name="de Groot N.N."/>
        </authorList>
    </citation>
    <scope>NUCLEOTIDE SEQUENCE [LARGE SCALE GENOMIC DNA]</scope>
    <source>
        <strain evidence="1 2">DSM 15019</strain>
    </source>
</reference>
<dbReference type="Proteomes" id="UP000182126">
    <property type="component" value="Chromosome I"/>
</dbReference>
<gene>
    <name evidence="1" type="ORF">SAMN04489809_3403</name>
</gene>